<dbReference type="EMBL" id="LNIX01000001">
    <property type="protein sequence ID" value="OXA62475.1"/>
    <property type="molecule type" value="Genomic_DNA"/>
</dbReference>
<keyword evidence="3" id="KW-1185">Reference proteome</keyword>
<evidence type="ECO:0000313" key="2">
    <source>
        <dbReference type="EMBL" id="OXA62475.1"/>
    </source>
</evidence>
<evidence type="ECO:0000256" key="1">
    <source>
        <dbReference type="SAM" id="MobiDB-lite"/>
    </source>
</evidence>
<evidence type="ECO:0000313" key="3">
    <source>
        <dbReference type="Proteomes" id="UP000198287"/>
    </source>
</evidence>
<protein>
    <submittedName>
        <fullName evidence="2">Uncharacterized protein</fullName>
    </submittedName>
</protein>
<sequence>MDRELWSSRSFRANRNRLDFIFCQIIFVLCLKCCDCISHETEAAMRDFSKLRLEQRSPTVATTILSTEKDIRHRNSPSSYHEQTVAATDDMSVAFKPSYPDVNSNSQSSDEIGFNSPSHRHQSDNNLENSHSDGGSNPEDYPEPGVGGFFPPLPSQNPSFANRPLIGGPGPEEDISSVGMSVGPAGYSSEHSKPHGNKNNRRPEMSSSNPDDDSDDQEDIQFIPVPPSRDFLTGIEHGDDGGLERGYGGLFDGDTNDADGTDENEQNPEAGYFSDDGDRGYGPQHQQSHQNEGPDSDDSIGDDSGRGYGSSGGPSGSRSGASGSNNRYNLYDYGDY</sequence>
<comment type="caution">
    <text evidence="2">The sequence shown here is derived from an EMBL/GenBank/DDBJ whole genome shotgun (WGS) entry which is preliminary data.</text>
</comment>
<accession>A0A226EXU5</accession>
<gene>
    <name evidence="2" type="ORF">Fcan01_03030</name>
</gene>
<dbReference type="Proteomes" id="UP000198287">
    <property type="component" value="Unassembled WGS sequence"/>
</dbReference>
<feature type="compositionally biased region" description="Polar residues" evidence="1">
    <location>
        <begin position="124"/>
        <end position="135"/>
    </location>
</feature>
<feature type="compositionally biased region" description="Gly residues" evidence="1">
    <location>
        <begin position="306"/>
        <end position="315"/>
    </location>
</feature>
<feature type="compositionally biased region" description="Acidic residues" evidence="1">
    <location>
        <begin position="210"/>
        <end position="219"/>
    </location>
</feature>
<dbReference type="AlphaFoldDB" id="A0A226EXU5"/>
<name>A0A226EXU5_FOLCA</name>
<feature type="compositionally biased region" description="Acidic residues" evidence="1">
    <location>
        <begin position="254"/>
        <end position="266"/>
    </location>
</feature>
<feature type="compositionally biased region" description="Polar residues" evidence="1">
    <location>
        <begin position="101"/>
        <end position="110"/>
    </location>
</feature>
<proteinExistence type="predicted"/>
<feature type="region of interest" description="Disordered" evidence="1">
    <location>
        <begin position="96"/>
        <end position="336"/>
    </location>
</feature>
<organism evidence="2 3">
    <name type="scientific">Folsomia candida</name>
    <name type="common">Springtail</name>
    <dbReference type="NCBI Taxonomy" id="158441"/>
    <lineage>
        <taxon>Eukaryota</taxon>
        <taxon>Metazoa</taxon>
        <taxon>Ecdysozoa</taxon>
        <taxon>Arthropoda</taxon>
        <taxon>Hexapoda</taxon>
        <taxon>Collembola</taxon>
        <taxon>Entomobryomorpha</taxon>
        <taxon>Isotomoidea</taxon>
        <taxon>Isotomidae</taxon>
        <taxon>Proisotominae</taxon>
        <taxon>Folsomia</taxon>
    </lineage>
</organism>
<reference evidence="2 3" key="1">
    <citation type="submission" date="2015-12" db="EMBL/GenBank/DDBJ databases">
        <title>The genome of Folsomia candida.</title>
        <authorList>
            <person name="Faddeeva A."/>
            <person name="Derks M.F."/>
            <person name="Anvar Y."/>
            <person name="Smit S."/>
            <person name="Van Straalen N."/>
            <person name="Roelofs D."/>
        </authorList>
    </citation>
    <scope>NUCLEOTIDE SEQUENCE [LARGE SCALE GENOMIC DNA]</scope>
    <source>
        <strain evidence="2 3">VU population</strain>
        <tissue evidence="2">Whole body</tissue>
    </source>
</reference>